<dbReference type="Proteomes" id="UP000694251">
    <property type="component" value="Chromosome 11"/>
</dbReference>
<dbReference type="OrthoDB" id="10643811at2759"/>
<evidence type="ECO:0000256" key="1">
    <source>
        <dbReference type="SAM" id="MobiDB-lite"/>
    </source>
</evidence>
<accession>A0A8T1ZHJ7</accession>
<proteinExistence type="predicted"/>
<organism evidence="2 3">
    <name type="scientific">Arabidopsis suecica</name>
    <name type="common">Swedish thale-cress</name>
    <name type="synonym">Cardaminopsis suecica</name>
    <dbReference type="NCBI Taxonomy" id="45249"/>
    <lineage>
        <taxon>Eukaryota</taxon>
        <taxon>Viridiplantae</taxon>
        <taxon>Streptophyta</taxon>
        <taxon>Embryophyta</taxon>
        <taxon>Tracheophyta</taxon>
        <taxon>Spermatophyta</taxon>
        <taxon>Magnoliopsida</taxon>
        <taxon>eudicotyledons</taxon>
        <taxon>Gunneridae</taxon>
        <taxon>Pentapetalae</taxon>
        <taxon>rosids</taxon>
        <taxon>malvids</taxon>
        <taxon>Brassicales</taxon>
        <taxon>Brassicaceae</taxon>
        <taxon>Camelineae</taxon>
        <taxon>Arabidopsis</taxon>
    </lineage>
</organism>
<feature type="compositionally biased region" description="Basic residues" evidence="1">
    <location>
        <begin position="76"/>
        <end position="91"/>
    </location>
</feature>
<evidence type="ECO:0000313" key="2">
    <source>
        <dbReference type="EMBL" id="KAG7557653.1"/>
    </source>
</evidence>
<dbReference type="AlphaFoldDB" id="A0A8T1ZHJ7"/>
<protein>
    <recommendedName>
        <fullName evidence="4">CCHC-type domain-containing protein</fullName>
    </recommendedName>
</protein>
<sequence>MPMDIQQYIKERWKLVSTIPQCQRGRLLALKMLKKEYEDQFAHIRGYVEEIHSQNPGSVAFIDTLVTAPPEPVLPGRKKEKSKKGKFSRIKGKNESPKKKKRKKNEVEKLARTGRTIHCKSCGEAGHNALGCKTFPKEKVPRQSRSGIEADEARAAALVMFKTIFGPQNNKNYFSLVVFLGIF</sequence>
<evidence type="ECO:0000313" key="3">
    <source>
        <dbReference type="Proteomes" id="UP000694251"/>
    </source>
</evidence>
<gene>
    <name evidence="2" type="ORF">ISN44_As11g036170</name>
</gene>
<evidence type="ECO:0008006" key="4">
    <source>
        <dbReference type="Google" id="ProtNLM"/>
    </source>
</evidence>
<feature type="region of interest" description="Disordered" evidence="1">
    <location>
        <begin position="71"/>
        <end position="107"/>
    </location>
</feature>
<comment type="caution">
    <text evidence="2">The sequence shown here is derived from an EMBL/GenBank/DDBJ whole genome shotgun (WGS) entry which is preliminary data.</text>
</comment>
<dbReference type="EMBL" id="JAEFBJ010000011">
    <property type="protein sequence ID" value="KAG7557653.1"/>
    <property type="molecule type" value="Genomic_DNA"/>
</dbReference>
<reference evidence="2 3" key="1">
    <citation type="submission" date="2020-12" db="EMBL/GenBank/DDBJ databases">
        <title>Concerted genomic and epigenomic changes stabilize Arabidopsis allopolyploids.</title>
        <authorList>
            <person name="Chen Z."/>
        </authorList>
    </citation>
    <scope>NUCLEOTIDE SEQUENCE [LARGE SCALE GENOMIC DNA]</scope>
    <source>
        <strain evidence="2">As9502</strain>
        <tissue evidence="2">Leaf</tissue>
    </source>
</reference>
<keyword evidence="3" id="KW-1185">Reference proteome</keyword>
<name>A0A8T1ZHJ7_ARASU</name>